<evidence type="ECO:0008006" key="3">
    <source>
        <dbReference type="Google" id="ProtNLM"/>
    </source>
</evidence>
<name>A0ABT3U4I5_9ACTN</name>
<dbReference type="EMBL" id="JAPHNL010000335">
    <property type="protein sequence ID" value="MCX3064199.1"/>
    <property type="molecule type" value="Genomic_DNA"/>
</dbReference>
<keyword evidence="2" id="KW-1185">Reference proteome</keyword>
<accession>A0ABT3U4I5</accession>
<dbReference type="RefSeq" id="WP_266605761.1">
    <property type="nucleotide sequence ID" value="NZ_JAPHNL010000335.1"/>
</dbReference>
<evidence type="ECO:0000313" key="1">
    <source>
        <dbReference type="EMBL" id="MCX3064199.1"/>
    </source>
</evidence>
<proteinExistence type="predicted"/>
<evidence type="ECO:0000313" key="2">
    <source>
        <dbReference type="Proteomes" id="UP001163064"/>
    </source>
</evidence>
<comment type="caution">
    <text evidence="1">The sequence shown here is derived from an EMBL/GenBank/DDBJ whole genome shotgun (WGS) entry which is preliminary data.</text>
</comment>
<dbReference type="Proteomes" id="UP001163064">
    <property type="component" value="Unassembled WGS sequence"/>
</dbReference>
<organism evidence="1 2">
    <name type="scientific">Streptomyces beihaiensis</name>
    <dbReference type="NCBI Taxonomy" id="2984495"/>
    <lineage>
        <taxon>Bacteria</taxon>
        <taxon>Bacillati</taxon>
        <taxon>Actinomycetota</taxon>
        <taxon>Actinomycetes</taxon>
        <taxon>Kitasatosporales</taxon>
        <taxon>Streptomycetaceae</taxon>
        <taxon>Streptomyces</taxon>
    </lineage>
</organism>
<reference evidence="1" key="1">
    <citation type="submission" date="2022-10" db="EMBL/GenBank/DDBJ databases">
        <title>Streptomyces beihaiensis sp. nov., a chitin degrading actinobacterium, isolated from shrimp pond soil.</title>
        <authorList>
            <person name="Xie J."/>
            <person name="Shen N."/>
        </authorList>
    </citation>
    <scope>NUCLEOTIDE SEQUENCE</scope>
    <source>
        <strain evidence="1">GXMU-J5</strain>
    </source>
</reference>
<gene>
    <name evidence="1" type="ORF">OFY01_31495</name>
</gene>
<protein>
    <recommendedName>
        <fullName evidence="3">Secreted protein</fullName>
    </recommendedName>
</protein>
<sequence length="57" mass="5808">MAVMLALASRTRSTPATPVVEDVFAVTVGATVAEPAVTAVLAAPIRTPYPVVTAAER</sequence>